<dbReference type="Proteomes" id="UP000276349">
    <property type="component" value="Unassembled WGS sequence"/>
</dbReference>
<feature type="domain" description="Putative sugar diacid recognition" evidence="2">
    <location>
        <begin position="3"/>
        <end position="127"/>
    </location>
</feature>
<sequence length="358" mass="40873">MLSIKLAEEIVHQTMTRLHHNINVISPEGVILASGDKERIDSIHEGAIQVAKTGMPLLIDEELTKQFQNCKPGINMPIKYHDKILGVIGITGNPKDLQEISNLVQLTTEMIVHQVLTESESEWQRKNGDFIFKALIENEPIQSEINERIHKLPFSMKEPFQILLIRQAGYEAINTLSLNIENILYKQPALFGQLDLNEYYVLLCGSSVNNSENIINQISKLRKKLEIYIGVSPVVHSLMEMSHAFNGAKSALAFSTKNQHVTFFEEVEIYTLLKNRTSYDVNKFLTRILNGLTEKMISTLEAFFESNLQLNICADKLGIHRHTLTYRLNKIYELTGYQPQNFEDAFVLKLALMLSKQK</sequence>
<evidence type="ECO:0000259" key="3">
    <source>
        <dbReference type="Pfam" id="PF13556"/>
    </source>
</evidence>
<proteinExistence type="inferred from homology"/>
<dbReference type="EMBL" id="RXNR01000044">
    <property type="protein sequence ID" value="RTQ90947.1"/>
    <property type="molecule type" value="Genomic_DNA"/>
</dbReference>
<dbReference type="InterPro" id="IPR051448">
    <property type="entry name" value="CdaR-like_regulators"/>
</dbReference>
<dbReference type="RefSeq" id="WP_126295196.1">
    <property type="nucleotide sequence ID" value="NZ_CP155468.1"/>
</dbReference>
<dbReference type="PANTHER" id="PTHR33744">
    <property type="entry name" value="CARBOHYDRATE DIACID REGULATOR"/>
    <property type="match status" value="1"/>
</dbReference>
<accession>A0A3S0QT18</accession>
<gene>
    <name evidence="5" type="ORF">EKG35_14065</name>
</gene>
<comment type="caution">
    <text evidence="5">The sequence shown here is derived from an EMBL/GenBank/DDBJ whole genome shotgun (WGS) entry which is preliminary data.</text>
</comment>
<feature type="domain" description="PucR C-terminal helix-turn-helix" evidence="3">
    <location>
        <begin position="298"/>
        <end position="353"/>
    </location>
</feature>
<evidence type="ECO:0000256" key="1">
    <source>
        <dbReference type="ARBA" id="ARBA00006754"/>
    </source>
</evidence>
<evidence type="ECO:0000259" key="4">
    <source>
        <dbReference type="Pfam" id="PF17853"/>
    </source>
</evidence>
<dbReference type="InterPro" id="IPR025736">
    <property type="entry name" value="PucR_C-HTH_dom"/>
</dbReference>
<dbReference type="Pfam" id="PF17853">
    <property type="entry name" value="GGDEF_2"/>
    <property type="match status" value="1"/>
</dbReference>
<keyword evidence="6" id="KW-1185">Reference proteome</keyword>
<dbReference type="OrthoDB" id="9792148at2"/>
<organism evidence="5 6">
    <name type="scientific">Lysinibacillus telephonicus</name>
    <dbReference type="NCBI Taxonomy" id="1714840"/>
    <lineage>
        <taxon>Bacteria</taxon>
        <taxon>Bacillati</taxon>
        <taxon>Bacillota</taxon>
        <taxon>Bacilli</taxon>
        <taxon>Bacillales</taxon>
        <taxon>Bacillaceae</taxon>
        <taxon>Lysinibacillus</taxon>
    </lineage>
</organism>
<feature type="domain" description="CdaR GGDEF-like" evidence="4">
    <location>
        <begin position="143"/>
        <end position="253"/>
    </location>
</feature>
<dbReference type="InterPro" id="IPR042070">
    <property type="entry name" value="PucR_C-HTH_sf"/>
</dbReference>
<dbReference type="InterPro" id="IPR041522">
    <property type="entry name" value="CdaR_GGDEF"/>
</dbReference>
<evidence type="ECO:0000313" key="6">
    <source>
        <dbReference type="Proteomes" id="UP000276349"/>
    </source>
</evidence>
<dbReference type="PANTHER" id="PTHR33744:SF15">
    <property type="entry name" value="CARBOHYDRATE DIACID REGULATOR"/>
    <property type="match status" value="1"/>
</dbReference>
<dbReference type="Pfam" id="PF05651">
    <property type="entry name" value="Diacid_rec"/>
    <property type="match status" value="1"/>
</dbReference>
<dbReference type="AlphaFoldDB" id="A0A3S0QT18"/>
<name>A0A3S0QT18_9BACI</name>
<dbReference type="Pfam" id="PF13556">
    <property type="entry name" value="HTH_30"/>
    <property type="match status" value="1"/>
</dbReference>
<evidence type="ECO:0000259" key="2">
    <source>
        <dbReference type="Pfam" id="PF05651"/>
    </source>
</evidence>
<dbReference type="Gene3D" id="1.10.10.2840">
    <property type="entry name" value="PucR C-terminal helix-turn-helix domain"/>
    <property type="match status" value="1"/>
</dbReference>
<evidence type="ECO:0000313" key="5">
    <source>
        <dbReference type="EMBL" id="RTQ90947.1"/>
    </source>
</evidence>
<comment type="similarity">
    <text evidence="1">Belongs to the CdaR family.</text>
</comment>
<protein>
    <submittedName>
        <fullName evidence="5">Transcriptional regulator</fullName>
    </submittedName>
</protein>
<reference evidence="5 6" key="1">
    <citation type="submission" date="2018-12" db="EMBL/GenBank/DDBJ databases">
        <authorList>
            <person name="Yu L."/>
        </authorList>
    </citation>
    <scope>NUCLEOTIDE SEQUENCE [LARGE SCALE GENOMIC DNA]</scope>
    <source>
        <strain evidence="5 6">S5H2222</strain>
    </source>
</reference>
<dbReference type="InterPro" id="IPR008599">
    <property type="entry name" value="Diacid_rec"/>
</dbReference>